<evidence type="ECO:0000256" key="2">
    <source>
        <dbReference type="ARBA" id="ARBA00023002"/>
    </source>
</evidence>
<organism evidence="4 5">
    <name type="scientific">Mangrovibacter phragmitis</name>
    <dbReference type="NCBI Taxonomy" id="1691903"/>
    <lineage>
        <taxon>Bacteria</taxon>
        <taxon>Pseudomonadati</taxon>
        <taxon>Pseudomonadota</taxon>
        <taxon>Gammaproteobacteria</taxon>
        <taxon>Enterobacterales</taxon>
        <taxon>Enterobacteriaceae</taxon>
        <taxon>Mangrovibacter</taxon>
    </lineage>
</organism>
<evidence type="ECO:0000313" key="5">
    <source>
        <dbReference type="Proteomes" id="UP000078225"/>
    </source>
</evidence>
<dbReference type="NCBIfam" id="NF006117">
    <property type="entry name" value="PRK08264.1-3"/>
    <property type="match status" value="1"/>
</dbReference>
<dbReference type="EMBL" id="LYRP01000001">
    <property type="protein sequence ID" value="OAT78267.1"/>
    <property type="molecule type" value="Genomic_DNA"/>
</dbReference>
<dbReference type="NCBIfam" id="NF006119">
    <property type="entry name" value="PRK08264.1-5"/>
    <property type="match status" value="1"/>
</dbReference>
<dbReference type="InterPro" id="IPR020904">
    <property type="entry name" value="Sc_DH/Rdtase_CS"/>
</dbReference>
<dbReference type="Gene3D" id="3.40.50.720">
    <property type="entry name" value="NAD(P)-binding Rossmann-like Domain"/>
    <property type="match status" value="1"/>
</dbReference>
<dbReference type="PRINTS" id="PR00080">
    <property type="entry name" value="SDRFAMILY"/>
</dbReference>
<dbReference type="GO" id="GO:0005829">
    <property type="term" value="C:cytosol"/>
    <property type="evidence" value="ECO:0007669"/>
    <property type="project" value="TreeGrafter"/>
</dbReference>
<comment type="similarity">
    <text evidence="1 3">Belongs to the short-chain dehydrogenases/reductases (SDR) family.</text>
</comment>
<dbReference type="InterPro" id="IPR002347">
    <property type="entry name" value="SDR_fam"/>
</dbReference>
<reference evidence="5" key="1">
    <citation type="submission" date="2016-05" db="EMBL/GenBank/DDBJ databases">
        <authorList>
            <person name="Behera P."/>
            <person name="Vaishampayan P."/>
            <person name="Singh N."/>
            <person name="Raina V."/>
            <person name="Suar M."/>
            <person name="Pattnaik A."/>
            <person name="Rastogi G."/>
        </authorList>
    </citation>
    <scope>NUCLEOTIDE SEQUENCE [LARGE SCALE GENOMIC DNA]</scope>
    <source>
        <strain evidence="5">MP23</strain>
    </source>
</reference>
<dbReference type="RefSeq" id="WP_064593564.1">
    <property type="nucleotide sequence ID" value="NZ_LYRP01000001.1"/>
</dbReference>
<name>A0A1B7L7E5_9ENTR</name>
<evidence type="ECO:0000256" key="1">
    <source>
        <dbReference type="ARBA" id="ARBA00006484"/>
    </source>
</evidence>
<evidence type="ECO:0000313" key="4">
    <source>
        <dbReference type="EMBL" id="OAT78267.1"/>
    </source>
</evidence>
<dbReference type="PANTHER" id="PTHR43391:SF91">
    <property type="entry name" value="OS04G0390700 PROTEIN"/>
    <property type="match status" value="1"/>
</dbReference>
<dbReference type="OrthoDB" id="5786478at2"/>
<proteinExistence type="inferred from homology"/>
<dbReference type="STRING" id="1691903.A9B99_00565"/>
<dbReference type="Proteomes" id="UP000078225">
    <property type="component" value="Unassembled WGS sequence"/>
</dbReference>
<sequence>MQLKNAVVFVTGANRGLGEVFAREALARGAKKVCAAARNPQAINIAGVTAIELDVTDTAAITRAVTQAGDVTLLINNAGIAQTGSLLDASAEQYIRQQMETNLFGPLRLAQAFAPVLAQAGGGAIINVLSVASWISSAMLPTYSVSKSAAWSLTNGLRLALAEQGTQVLGLHAGFIDTGMTKDFDVPKTSPLDIVTATYNALEAGLSEILGDDITRQVHQGLSAGQPVYLAPVVR</sequence>
<dbReference type="InterPro" id="IPR036291">
    <property type="entry name" value="NAD(P)-bd_dom_sf"/>
</dbReference>
<protein>
    <submittedName>
        <fullName evidence="4">Short-chain dehydrogenase</fullName>
    </submittedName>
</protein>
<dbReference type="PROSITE" id="PS00061">
    <property type="entry name" value="ADH_SHORT"/>
    <property type="match status" value="1"/>
</dbReference>
<dbReference type="SUPFAM" id="SSF51735">
    <property type="entry name" value="NAD(P)-binding Rossmann-fold domains"/>
    <property type="match status" value="1"/>
</dbReference>
<dbReference type="PRINTS" id="PR00081">
    <property type="entry name" value="GDHRDH"/>
</dbReference>
<keyword evidence="5" id="KW-1185">Reference proteome</keyword>
<evidence type="ECO:0000256" key="3">
    <source>
        <dbReference type="RuleBase" id="RU000363"/>
    </source>
</evidence>
<dbReference type="Pfam" id="PF00106">
    <property type="entry name" value="adh_short"/>
    <property type="match status" value="1"/>
</dbReference>
<dbReference type="PANTHER" id="PTHR43391">
    <property type="entry name" value="RETINOL DEHYDROGENASE-RELATED"/>
    <property type="match status" value="1"/>
</dbReference>
<comment type="caution">
    <text evidence="4">The sequence shown here is derived from an EMBL/GenBank/DDBJ whole genome shotgun (WGS) entry which is preliminary data.</text>
</comment>
<accession>A0A1B7L7E5</accession>
<keyword evidence="2" id="KW-0560">Oxidoreductase</keyword>
<dbReference type="GO" id="GO:0016491">
    <property type="term" value="F:oxidoreductase activity"/>
    <property type="evidence" value="ECO:0007669"/>
    <property type="project" value="UniProtKB-KW"/>
</dbReference>
<gene>
    <name evidence="4" type="ORF">A9B99_00565</name>
</gene>
<dbReference type="AlphaFoldDB" id="A0A1B7L7E5"/>